<keyword evidence="11" id="KW-1185">Reference proteome</keyword>
<evidence type="ECO:0000256" key="2">
    <source>
        <dbReference type="ARBA" id="ARBA00007883"/>
    </source>
</evidence>
<feature type="domain" description="GOST seven transmembrane" evidence="8">
    <location>
        <begin position="165"/>
        <end position="409"/>
    </location>
</feature>
<gene>
    <name evidence="10" type="ORF">NADFUDRAFT_45689</name>
</gene>
<comment type="subcellular location">
    <subcellularLocation>
        <location evidence="1">Membrane</location>
        <topology evidence="1">Multi-pass membrane protein</topology>
    </subcellularLocation>
</comment>
<feature type="transmembrane region" description="Helical" evidence="7">
    <location>
        <begin position="198"/>
        <end position="219"/>
    </location>
</feature>
<reference evidence="10 11" key="1">
    <citation type="journal article" date="2016" name="Proc. Natl. Acad. Sci. U.S.A.">
        <title>Comparative genomics of biotechnologically important yeasts.</title>
        <authorList>
            <person name="Riley R."/>
            <person name="Haridas S."/>
            <person name="Wolfe K.H."/>
            <person name="Lopes M.R."/>
            <person name="Hittinger C.T."/>
            <person name="Goeker M."/>
            <person name="Salamov A.A."/>
            <person name="Wisecaver J.H."/>
            <person name="Long T.M."/>
            <person name="Calvey C.H."/>
            <person name="Aerts A.L."/>
            <person name="Barry K.W."/>
            <person name="Choi C."/>
            <person name="Clum A."/>
            <person name="Coughlan A.Y."/>
            <person name="Deshpande S."/>
            <person name="Douglass A.P."/>
            <person name="Hanson S.J."/>
            <person name="Klenk H.-P."/>
            <person name="LaButti K.M."/>
            <person name="Lapidus A."/>
            <person name="Lindquist E.A."/>
            <person name="Lipzen A.M."/>
            <person name="Meier-Kolthoff J.P."/>
            <person name="Ohm R.A."/>
            <person name="Otillar R.P."/>
            <person name="Pangilinan J.L."/>
            <person name="Peng Y."/>
            <person name="Rokas A."/>
            <person name="Rosa C.A."/>
            <person name="Scheuner C."/>
            <person name="Sibirny A.A."/>
            <person name="Slot J.C."/>
            <person name="Stielow J.B."/>
            <person name="Sun H."/>
            <person name="Kurtzman C.P."/>
            <person name="Blackwell M."/>
            <person name="Grigoriev I.V."/>
            <person name="Jeffries T.W."/>
        </authorList>
    </citation>
    <scope>NUCLEOTIDE SEQUENCE [LARGE SCALE GENOMIC DNA]</scope>
    <source>
        <strain evidence="10 11">DSM 6958</strain>
    </source>
</reference>
<evidence type="ECO:0000256" key="4">
    <source>
        <dbReference type="ARBA" id="ARBA00022729"/>
    </source>
</evidence>
<dbReference type="GO" id="GO:0005829">
    <property type="term" value="C:cytosol"/>
    <property type="evidence" value="ECO:0007669"/>
    <property type="project" value="GOC"/>
</dbReference>
<feature type="transmembrane region" description="Helical" evidence="7">
    <location>
        <begin position="275"/>
        <end position="293"/>
    </location>
</feature>
<dbReference type="GO" id="GO:0016020">
    <property type="term" value="C:membrane"/>
    <property type="evidence" value="ECO:0007669"/>
    <property type="project" value="UniProtKB-SubCell"/>
</dbReference>
<evidence type="ECO:0000313" key="11">
    <source>
        <dbReference type="Proteomes" id="UP000095009"/>
    </source>
</evidence>
<keyword evidence="6 7" id="KW-0472">Membrane</keyword>
<organism evidence="10 11">
    <name type="scientific">Nadsonia fulvescens var. elongata DSM 6958</name>
    <dbReference type="NCBI Taxonomy" id="857566"/>
    <lineage>
        <taxon>Eukaryota</taxon>
        <taxon>Fungi</taxon>
        <taxon>Dikarya</taxon>
        <taxon>Ascomycota</taxon>
        <taxon>Saccharomycotina</taxon>
        <taxon>Dipodascomycetes</taxon>
        <taxon>Dipodascales</taxon>
        <taxon>Dipodascales incertae sedis</taxon>
        <taxon>Nadsonia</taxon>
    </lineage>
</organism>
<dbReference type="InterPro" id="IPR053938">
    <property type="entry name" value="PTM1-like_N"/>
</dbReference>
<feature type="transmembrane region" description="Helical" evidence="7">
    <location>
        <begin position="231"/>
        <end position="254"/>
    </location>
</feature>
<evidence type="ECO:0000256" key="6">
    <source>
        <dbReference type="ARBA" id="ARBA00023136"/>
    </source>
</evidence>
<dbReference type="STRING" id="857566.A0A1E3PQC1"/>
<feature type="domain" description="PTM1-like N-terminal" evidence="9">
    <location>
        <begin position="10"/>
        <end position="147"/>
    </location>
</feature>
<evidence type="ECO:0000259" key="8">
    <source>
        <dbReference type="Pfam" id="PF06814"/>
    </source>
</evidence>
<comment type="similarity">
    <text evidence="2">Belongs to the LU7TM family.</text>
</comment>
<dbReference type="OrthoDB" id="19932at2759"/>
<dbReference type="Proteomes" id="UP000095009">
    <property type="component" value="Unassembled WGS sequence"/>
</dbReference>
<feature type="transmembrane region" description="Helical" evidence="7">
    <location>
        <begin position="299"/>
        <end position="321"/>
    </location>
</feature>
<keyword evidence="4" id="KW-0732">Signal</keyword>
<dbReference type="EMBL" id="KV454407">
    <property type="protein sequence ID" value="ODQ67635.1"/>
    <property type="molecule type" value="Genomic_DNA"/>
</dbReference>
<accession>A0A1E3PQC1</accession>
<protein>
    <submittedName>
        <fullName evidence="10">Uncharacterized protein</fullName>
    </submittedName>
</protein>
<feature type="transmembrane region" description="Helical" evidence="7">
    <location>
        <begin position="167"/>
        <end position="186"/>
    </location>
</feature>
<dbReference type="PANTHER" id="PTHR21229:SF1">
    <property type="entry name" value="GH17801P"/>
    <property type="match status" value="1"/>
</dbReference>
<evidence type="ECO:0000256" key="3">
    <source>
        <dbReference type="ARBA" id="ARBA00022692"/>
    </source>
</evidence>
<proteinExistence type="inferred from homology"/>
<dbReference type="InterPro" id="IPR053937">
    <property type="entry name" value="GOST_TM"/>
</dbReference>
<feature type="transmembrane region" description="Helical" evidence="7">
    <location>
        <begin position="386"/>
        <end position="403"/>
    </location>
</feature>
<dbReference type="PANTHER" id="PTHR21229">
    <property type="entry name" value="LUNG SEVEN TRANSMEMBRANE RECEPTOR"/>
    <property type="match status" value="1"/>
</dbReference>
<evidence type="ECO:0000256" key="1">
    <source>
        <dbReference type="ARBA" id="ARBA00004141"/>
    </source>
</evidence>
<dbReference type="Pfam" id="PF21902">
    <property type="entry name" value="PTM1-like_N"/>
    <property type="match status" value="1"/>
</dbReference>
<evidence type="ECO:0000256" key="5">
    <source>
        <dbReference type="ARBA" id="ARBA00022989"/>
    </source>
</evidence>
<feature type="transmembrane region" description="Helical" evidence="7">
    <location>
        <begin position="342"/>
        <end position="366"/>
    </location>
</feature>
<dbReference type="GO" id="GO:0042147">
    <property type="term" value="P:retrograde transport, endosome to Golgi"/>
    <property type="evidence" value="ECO:0007669"/>
    <property type="project" value="TreeGrafter"/>
</dbReference>
<dbReference type="Pfam" id="PF06814">
    <property type="entry name" value="GOST_TM"/>
    <property type="match status" value="1"/>
</dbReference>
<sequence>MDSSLAGSVYCGGIYSANDKPGPNGNSTININVPKFDFNVRPNDYISLAIFEYNDWIGSFYEHSIVHYDLDKFVCNEYTIAQGKCNMEDEGTFIFPRGSLESAKNQIINQKVPLGDEVNIEYVVKNTGFYCVVTSASSSDIPYWVVVDIISAFGGLLASEIHLINNYFIMIMIYAAFSIGWLHNYFKHRHDIFELQRYILYLLIAFNIKYVLLLADVKFQNHYGQTVSTTIFAMAVNIFASFVQTFSLLILAFVCHGYGILTLDIGVKKELRSKLWALAYFVSQMTASISVRYNQNTLMIISSVLILVITTGFYIFIAMGLKKTRKELADRKQNYKSTLYLNLHRVVLYSLMTYFLVMVVYFAIYMSKSSENIIVSGWKGAWIVDLVGRFLFFINVSLIAYILRPTSKSRQFAMSLEPITEEDGLHVFNYPVDNYDSNEEDNFEIGEEDAHHEQRTWSSRPITGQENVHHHVEPEEFGEFVESKDIH</sequence>
<name>A0A1E3PQC1_9ASCO</name>
<dbReference type="AlphaFoldDB" id="A0A1E3PQC1"/>
<evidence type="ECO:0000259" key="9">
    <source>
        <dbReference type="Pfam" id="PF21902"/>
    </source>
</evidence>
<keyword evidence="5 7" id="KW-1133">Transmembrane helix</keyword>
<dbReference type="InterPro" id="IPR009637">
    <property type="entry name" value="GPR107/GPR108-like"/>
</dbReference>
<evidence type="ECO:0000313" key="10">
    <source>
        <dbReference type="EMBL" id="ODQ67635.1"/>
    </source>
</evidence>
<dbReference type="GO" id="GO:0005794">
    <property type="term" value="C:Golgi apparatus"/>
    <property type="evidence" value="ECO:0007669"/>
    <property type="project" value="TreeGrafter"/>
</dbReference>
<evidence type="ECO:0000256" key="7">
    <source>
        <dbReference type="SAM" id="Phobius"/>
    </source>
</evidence>
<keyword evidence="3 7" id="KW-0812">Transmembrane</keyword>